<gene>
    <name evidence="2" type="ORF">EXJ73_23560</name>
</gene>
<sequence>MNAKVAASIRYWVLFWIFGPVTVTSILMLLIVVGGYVAGPNAQGVLARFAFAAGFFAMLAPVITAHIITVAAVVGIVSVVVGLRPDWKLLVAILVGLAVGAVILFRLYFAPSVV</sequence>
<proteinExistence type="predicted"/>
<comment type="caution">
    <text evidence="2">The sequence shown here is derived from an EMBL/GenBank/DDBJ whole genome shotgun (WGS) entry which is preliminary data.</text>
</comment>
<organism evidence="2 3">
    <name type="scientific">Pelomonas aquatica</name>
    <dbReference type="NCBI Taxonomy" id="431058"/>
    <lineage>
        <taxon>Bacteria</taxon>
        <taxon>Pseudomonadati</taxon>
        <taxon>Pseudomonadota</taxon>
        <taxon>Betaproteobacteria</taxon>
        <taxon>Burkholderiales</taxon>
        <taxon>Sphaerotilaceae</taxon>
        <taxon>Roseateles</taxon>
    </lineage>
</organism>
<feature type="transmembrane region" description="Helical" evidence="1">
    <location>
        <begin position="89"/>
        <end position="109"/>
    </location>
</feature>
<reference evidence="2" key="1">
    <citation type="submission" date="2019-02" db="EMBL/GenBank/DDBJ databases">
        <title>Draft genome of the type strain Pelomonas aquatica CCUG 52575T.</title>
        <authorList>
            <person name="Gomila M."/>
            <person name="Lalucat J."/>
        </authorList>
    </citation>
    <scope>NUCLEOTIDE SEQUENCE</scope>
    <source>
        <strain evidence="2">CCUG 52575</strain>
    </source>
</reference>
<keyword evidence="1" id="KW-0472">Membrane</keyword>
<keyword evidence="3" id="KW-1185">Reference proteome</keyword>
<dbReference type="AlphaFoldDB" id="A0A9X4LMA1"/>
<feature type="transmembrane region" description="Helical" evidence="1">
    <location>
        <begin position="49"/>
        <end position="82"/>
    </location>
</feature>
<keyword evidence="1" id="KW-1133">Transmembrane helix</keyword>
<evidence type="ECO:0000313" key="3">
    <source>
        <dbReference type="Proteomes" id="UP001152766"/>
    </source>
</evidence>
<dbReference type="RefSeq" id="WP_268154702.1">
    <property type="nucleotide sequence ID" value="NZ_JAPPUW010000050.1"/>
</dbReference>
<accession>A0A9X4LMA1</accession>
<name>A0A9X4LMA1_9BURK</name>
<keyword evidence="1" id="KW-0812">Transmembrane</keyword>
<evidence type="ECO:0000256" key="1">
    <source>
        <dbReference type="SAM" id="Phobius"/>
    </source>
</evidence>
<protein>
    <submittedName>
        <fullName evidence="2">Uncharacterized protein</fullName>
    </submittedName>
</protein>
<feature type="transmembrane region" description="Helical" evidence="1">
    <location>
        <begin position="12"/>
        <end position="37"/>
    </location>
</feature>
<evidence type="ECO:0000313" key="2">
    <source>
        <dbReference type="EMBL" id="MDG0865434.1"/>
    </source>
</evidence>
<dbReference type="EMBL" id="SGUG01000093">
    <property type="protein sequence ID" value="MDG0865434.1"/>
    <property type="molecule type" value="Genomic_DNA"/>
</dbReference>
<dbReference type="Proteomes" id="UP001152766">
    <property type="component" value="Unassembled WGS sequence"/>
</dbReference>